<dbReference type="PROSITE" id="PS00227">
    <property type="entry name" value="TUBULIN"/>
    <property type="match status" value="1"/>
</dbReference>
<dbReference type="Pfam" id="PF00091">
    <property type="entry name" value="Tubulin"/>
    <property type="match status" value="1"/>
</dbReference>
<gene>
    <name evidence="6" type="ORF">POCTA_138.1.T0540006</name>
</gene>
<dbReference type="AlphaFoldDB" id="A0A8S1UX17"/>
<dbReference type="GO" id="GO:0005874">
    <property type="term" value="C:microtubule"/>
    <property type="evidence" value="ECO:0007669"/>
    <property type="project" value="UniProtKB-KW"/>
</dbReference>
<evidence type="ECO:0000259" key="5">
    <source>
        <dbReference type="SMART" id="SM00864"/>
    </source>
</evidence>
<evidence type="ECO:0000256" key="1">
    <source>
        <dbReference type="ARBA" id="ARBA00009636"/>
    </source>
</evidence>
<dbReference type="GO" id="GO:0007017">
    <property type="term" value="P:microtubule-based process"/>
    <property type="evidence" value="ECO:0007669"/>
    <property type="project" value="InterPro"/>
</dbReference>
<evidence type="ECO:0000256" key="4">
    <source>
        <dbReference type="ARBA" id="ARBA00023134"/>
    </source>
</evidence>
<evidence type="ECO:0000256" key="3">
    <source>
        <dbReference type="ARBA" id="ARBA00022741"/>
    </source>
</evidence>
<organism evidence="6 7">
    <name type="scientific">Paramecium octaurelia</name>
    <dbReference type="NCBI Taxonomy" id="43137"/>
    <lineage>
        <taxon>Eukaryota</taxon>
        <taxon>Sar</taxon>
        <taxon>Alveolata</taxon>
        <taxon>Ciliophora</taxon>
        <taxon>Intramacronucleata</taxon>
        <taxon>Oligohymenophorea</taxon>
        <taxon>Peniculida</taxon>
        <taxon>Parameciidae</taxon>
        <taxon>Paramecium</taxon>
    </lineage>
</organism>
<protein>
    <recommendedName>
        <fullName evidence="5">Tubulin/FtsZ GTPase domain-containing protein</fullName>
    </recommendedName>
</protein>
<name>A0A8S1UX17_PAROT</name>
<dbReference type="PANTHER" id="PTHR11588">
    <property type="entry name" value="TUBULIN"/>
    <property type="match status" value="1"/>
</dbReference>
<feature type="domain" description="Tubulin/FtsZ GTPase" evidence="5">
    <location>
        <begin position="34"/>
        <end position="229"/>
    </location>
</feature>
<dbReference type="InterPro" id="IPR003008">
    <property type="entry name" value="Tubulin_FtsZ_GTPase"/>
</dbReference>
<evidence type="ECO:0000313" key="7">
    <source>
        <dbReference type="Proteomes" id="UP000683925"/>
    </source>
</evidence>
<proteinExistence type="inferred from homology"/>
<comment type="similarity">
    <text evidence="1">Belongs to the tubulin family.</text>
</comment>
<dbReference type="GO" id="GO:0005525">
    <property type="term" value="F:GTP binding"/>
    <property type="evidence" value="ECO:0007669"/>
    <property type="project" value="UniProtKB-KW"/>
</dbReference>
<dbReference type="Proteomes" id="UP000683925">
    <property type="component" value="Unassembled WGS sequence"/>
</dbReference>
<comment type="caution">
    <text evidence="6">The sequence shown here is derived from an EMBL/GenBank/DDBJ whole genome shotgun (WGS) entry which is preliminary data.</text>
</comment>
<evidence type="ECO:0000313" key="6">
    <source>
        <dbReference type="EMBL" id="CAD8169560.1"/>
    </source>
</evidence>
<dbReference type="InterPro" id="IPR000217">
    <property type="entry name" value="Tubulin"/>
</dbReference>
<dbReference type="InterPro" id="IPR017975">
    <property type="entry name" value="Tubulin_CS"/>
</dbReference>
<dbReference type="EMBL" id="CAJJDP010000054">
    <property type="protein sequence ID" value="CAD8169560.1"/>
    <property type="molecule type" value="Genomic_DNA"/>
</dbReference>
<dbReference type="FunFam" id="1.10.287.600:FF:000009">
    <property type="entry name" value="Tubulin alpha chain"/>
    <property type="match status" value="1"/>
</dbReference>
<dbReference type="FunFam" id="3.40.50.1440:FF:000044">
    <property type="entry name" value="Tubulin alpha chain"/>
    <property type="match status" value="1"/>
</dbReference>
<keyword evidence="7" id="KW-1185">Reference proteome</keyword>
<sequence>MSSAIHLHIGGAGVMIGDELWKLYQKEQEKTNVKSYIYNENDNNHPLSMFIDLDDRMVNEIKKNKSINYKSNSFVTGKEDASNNYCRAHYTIGKDLVEKCLDNIRKQVESVGRIDSFIITSALSGGTGSGFTSLLLHRLYVEYGEKVNRNAFLIYPSKEISNNTVDIYNAVLATRMTIEHCDSVVMFDNQSMYNSIDSQIGLDYVDYTHLNNLVSQIISSYTGLRRYNNIDNSKLFPGLCPYPLVHFVIPSYGQLASINDQINKQLTEKQLIQQITKPAQRLFYSETKPEYICASFVHRSQHQNNFFGQYDLTLQRMKTKYQASPNVFQCLSENYTVIAELAQLKQTAIFLSNDASLFNYFELLGKKYDQVYAKRAFVHWFVGEGCESGEMSECRENVAYLSNNYEELTDGALRVCQMQDDDD</sequence>
<reference evidence="6" key="1">
    <citation type="submission" date="2021-01" db="EMBL/GenBank/DDBJ databases">
        <authorList>
            <consortium name="Genoscope - CEA"/>
            <person name="William W."/>
        </authorList>
    </citation>
    <scope>NUCLEOTIDE SEQUENCE</scope>
</reference>
<dbReference type="CDD" id="cd06059">
    <property type="entry name" value="Tubulin"/>
    <property type="match status" value="1"/>
</dbReference>
<keyword evidence="4" id="KW-0342">GTP-binding</keyword>
<evidence type="ECO:0000256" key="2">
    <source>
        <dbReference type="ARBA" id="ARBA00022701"/>
    </source>
</evidence>
<keyword evidence="3" id="KW-0547">Nucleotide-binding</keyword>
<accession>A0A8S1UX17</accession>
<dbReference type="SMART" id="SM00864">
    <property type="entry name" value="Tubulin"/>
    <property type="match status" value="1"/>
</dbReference>
<dbReference type="OrthoDB" id="304008at2759"/>
<dbReference type="OMA" id="MSECREN"/>
<keyword evidence="2" id="KW-0493">Microtubule</keyword>